<dbReference type="OrthoDB" id="273257at2759"/>
<dbReference type="InterPro" id="IPR040445">
    <property type="entry name" value="Kir_TM"/>
</dbReference>
<evidence type="ECO:0000256" key="2">
    <source>
        <dbReference type="ARBA" id="ARBA00022448"/>
    </source>
</evidence>
<evidence type="ECO:0000256" key="8">
    <source>
        <dbReference type="ARBA" id="ARBA00023065"/>
    </source>
</evidence>
<evidence type="ECO:0000256" key="10">
    <source>
        <dbReference type="ARBA" id="ARBA00023303"/>
    </source>
</evidence>
<evidence type="ECO:0000256" key="3">
    <source>
        <dbReference type="ARBA" id="ARBA00022538"/>
    </source>
</evidence>
<evidence type="ECO:0000313" key="16">
    <source>
        <dbReference type="EMBL" id="PFX31851.1"/>
    </source>
</evidence>
<evidence type="ECO:0000256" key="1">
    <source>
        <dbReference type="ARBA" id="ARBA00004141"/>
    </source>
</evidence>
<feature type="domain" description="Potassium channel inwardly rectifying transmembrane" evidence="14">
    <location>
        <begin position="74"/>
        <end position="205"/>
    </location>
</feature>
<dbReference type="SUPFAM" id="SSF81296">
    <property type="entry name" value="E set domains"/>
    <property type="match status" value="1"/>
</dbReference>
<dbReference type="Pfam" id="PF01007">
    <property type="entry name" value="IRK"/>
    <property type="match status" value="1"/>
</dbReference>
<dbReference type="InterPro" id="IPR041647">
    <property type="entry name" value="IRK_C"/>
</dbReference>
<dbReference type="PANTHER" id="PTHR11767">
    <property type="entry name" value="INWARD RECTIFIER POTASSIUM CHANNEL"/>
    <property type="match status" value="1"/>
</dbReference>
<feature type="site" description="Role in the control of polyamine-mediated channel gating and in the blocking by intracellular magnesium" evidence="11">
    <location>
        <position position="191"/>
    </location>
</feature>
<dbReference type="Gene3D" id="1.10.287.70">
    <property type="match status" value="1"/>
</dbReference>
<evidence type="ECO:0000256" key="9">
    <source>
        <dbReference type="ARBA" id="ARBA00023136"/>
    </source>
</evidence>
<keyword evidence="8 12" id="KW-0406">Ion transport</keyword>
<evidence type="ECO:0000256" key="6">
    <source>
        <dbReference type="ARBA" id="ARBA00022958"/>
    </source>
</evidence>
<keyword evidence="2 12" id="KW-0813">Transport</keyword>
<dbReference type="Gene3D" id="2.60.40.1400">
    <property type="entry name" value="G protein-activated inward rectifier potassium channel 1"/>
    <property type="match status" value="1"/>
</dbReference>
<dbReference type="PANTHER" id="PTHR11767:SF102">
    <property type="entry name" value="INWARDLY RECTIFYING POTASSIUM CHANNEL 1, ISOFORM F"/>
    <property type="match status" value="1"/>
</dbReference>
<evidence type="ECO:0000256" key="13">
    <source>
        <dbReference type="SAM" id="Phobius"/>
    </source>
</evidence>
<keyword evidence="10 12" id="KW-0407">Ion channel</keyword>
<keyword evidence="9 13" id="KW-0472">Membrane</keyword>
<feature type="transmembrane region" description="Helical" evidence="13">
    <location>
        <begin position="109"/>
        <end position="132"/>
    </location>
</feature>
<dbReference type="InterPro" id="IPR013518">
    <property type="entry name" value="K_chnl_inward-rec_Kir_cyto"/>
</dbReference>
<keyword evidence="3 12" id="KW-0633">Potassium transport</keyword>
<evidence type="ECO:0000256" key="7">
    <source>
        <dbReference type="ARBA" id="ARBA00022989"/>
    </source>
</evidence>
<evidence type="ECO:0000256" key="5">
    <source>
        <dbReference type="ARBA" id="ARBA00022882"/>
    </source>
</evidence>
<accession>A0A2B4SPL5</accession>
<dbReference type="SUPFAM" id="SSF81324">
    <property type="entry name" value="Voltage-gated potassium channels"/>
    <property type="match status" value="1"/>
</dbReference>
<keyword evidence="7 13" id="KW-1133">Transmembrane helix</keyword>
<reference evidence="17" key="1">
    <citation type="journal article" date="2017" name="bioRxiv">
        <title>Comparative analysis of the genomes of Stylophora pistillata and Acropora digitifera provides evidence for extensive differences between species of corals.</title>
        <authorList>
            <person name="Voolstra C.R."/>
            <person name="Li Y."/>
            <person name="Liew Y.J."/>
            <person name="Baumgarten S."/>
            <person name="Zoccola D."/>
            <person name="Flot J.-F."/>
            <person name="Tambutte S."/>
            <person name="Allemand D."/>
            <person name="Aranda M."/>
        </authorList>
    </citation>
    <scope>NUCLEOTIDE SEQUENCE [LARGE SCALE GENOMIC DNA]</scope>
</reference>
<dbReference type="STRING" id="50429.A0A2B4SPL5"/>
<comment type="subcellular location">
    <subcellularLocation>
        <location evidence="1 12">Membrane</location>
        <topology evidence="1 12">Multi-pass membrane protein</topology>
    </subcellularLocation>
</comment>
<evidence type="ECO:0000256" key="4">
    <source>
        <dbReference type="ARBA" id="ARBA00022692"/>
    </source>
</evidence>
<protein>
    <submittedName>
        <fullName evidence="16">G protein-activated inward rectifier potassium channel 2</fullName>
    </submittedName>
</protein>
<dbReference type="InterPro" id="IPR014756">
    <property type="entry name" value="Ig_E-set"/>
</dbReference>
<evidence type="ECO:0000259" key="15">
    <source>
        <dbReference type="Pfam" id="PF17655"/>
    </source>
</evidence>
<sequence length="398" mass="45272">MDSAISKERLVDEDFQSDQLDEETEPTTAVNAGTSFVHRGSIGVSISSSLIGSASIRGETQSKNSLDSGKRRLVNKSGELKVLAKNVPRKTRLYLADIFTTMIDLRWKWVLLIFVASYIISWVVFGFSWWLIAYVRGSTVCVWKVSSFTAAYLFSVETQETIGYGQKAITTKCPEAVILLQLQSLVGLIIDAFMLGLTFAKLSRPRERGKTVMFSEYAVIAPRDGKMCLMLRIGDVRKSQIVDASVRMQLFRTHTTAEGKEIPFYQENLKVCYDWRDPDNDFRNKLFLILPLVVIHIIDQNSPFYEFTPQMLQRSDFEIVVVLDGVVEATGLNTQPKSSYLSSEILWGYDFCNTLEKSQFSAKGFYHADFSRLNDVHVVETPRCSPREYYRQKQPEDA</sequence>
<dbReference type="AlphaFoldDB" id="A0A2B4SPL5"/>
<dbReference type="Pfam" id="PF17655">
    <property type="entry name" value="IRK_C"/>
    <property type="match status" value="1"/>
</dbReference>
<dbReference type="GO" id="GO:1990573">
    <property type="term" value="P:potassium ion import across plasma membrane"/>
    <property type="evidence" value="ECO:0007669"/>
    <property type="project" value="TreeGrafter"/>
</dbReference>
<evidence type="ECO:0000256" key="11">
    <source>
        <dbReference type="PIRSR" id="PIRSR005465-1"/>
    </source>
</evidence>
<keyword evidence="17" id="KW-1185">Reference proteome</keyword>
<dbReference type="InterPro" id="IPR016449">
    <property type="entry name" value="K_chnl_inward-rec_Kir"/>
</dbReference>
<evidence type="ECO:0000256" key="12">
    <source>
        <dbReference type="RuleBase" id="RU003822"/>
    </source>
</evidence>
<comment type="similarity">
    <text evidence="12">Belongs to the inward rectifier-type potassium channel (TC 1.A.2.1) family.</text>
</comment>
<dbReference type="Proteomes" id="UP000225706">
    <property type="component" value="Unassembled WGS sequence"/>
</dbReference>
<dbReference type="GO" id="GO:0005886">
    <property type="term" value="C:plasma membrane"/>
    <property type="evidence" value="ECO:0007669"/>
    <property type="project" value="TreeGrafter"/>
</dbReference>
<comment type="caution">
    <text evidence="16">The sequence shown here is derived from an EMBL/GenBank/DDBJ whole genome shotgun (WGS) entry which is preliminary data.</text>
</comment>
<gene>
    <name evidence="16" type="primary">Kcnj6</name>
    <name evidence="16" type="ORF">AWC38_SpisGene3319</name>
</gene>
<dbReference type="EMBL" id="LSMT01000030">
    <property type="protein sequence ID" value="PFX31851.1"/>
    <property type="molecule type" value="Genomic_DNA"/>
</dbReference>
<evidence type="ECO:0000313" key="17">
    <source>
        <dbReference type="Proteomes" id="UP000225706"/>
    </source>
</evidence>
<evidence type="ECO:0000259" key="14">
    <source>
        <dbReference type="Pfam" id="PF01007"/>
    </source>
</evidence>
<dbReference type="PIRSF" id="PIRSF005465">
    <property type="entry name" value="GIRK_kir"/>
    <property type="match status" value="1"/>
</dbReference>
<feature type="transmembrane region" description="Helical" evidence="13">
    <location>
        <begin position="178"/>
        <end position="200"/>
    </location>
</feature>
<keyword evidence="5 12" id="KW-0851">Voltage-gated channel</keyword>
<dbReference type="GO" id="GO:0005242">
    <property type="term" value="F:inward rectifier potassium channel activity"/>
    <property type="evidence" value="ECO:0007669"/>
    <property type="project" value="InterPro"/>
</dbReference>
<name>A0A2B4SPL5_STYPI</name>
<dbReference type="FunFam" id="1.10.287.70:FF:000019">
    <property type="entry name" value="G protein-activated inward rectifier potassium channel 1"/>
    <property type="match status" value="1"/>
</dbReference>
<keyword evidence="4 12" id="KW-0812">Transmembrane</keyword>
<organism evidence="16 17">
    <name type="scientific">Stylophora pistillata</name>
    <name type="common">Smooth cauliflower coral</name>
    <dbReference type="NCBI Taxonomy" id="50429"/>
    <lineage>
        <taxon>Eukaryota</taxon>
        <taxon>Metazoa</taxon>
        <taxon>Cnidaria</taxon>
        <taxon>Anthozoa</taxon>
        <taxon>Hexacorallia</taxon>
        <taxon>Scleractinia</taxon>
        <taxon>Astrocoeniina</taxon>
        <taxon>Pocilloporidae</taxon>
        <taxon>Stylophora</taxon>
    </lineage>
</organism>
<keyword evidence="6 12" id="KW-0630">Potassium</keyword>
<dbReference type="GO" id="GO:0034765">
    <property type="term" value="P:regulation of monoatomic ion transmembrane transport"/>
    <property type="evidence" value="ECO:0007669"/>
    <property type="project" value="TreeGrafter"/>
</dbReference>
<feature type="domain" description="Inward rectifier potassium channel C-terminal" evidence="15">
    <location>
        <begin position="212"/>
        <end position="393"/>
    </location>
</feature>
<proteinExistence type="inferred from homology"/>
<dbReference type="GO" id="GO:0034702">
    <property type="term" value="C:monoatomic ion channel complex"/>
    <property type="evidence" value="ECO:0007669"/>
    <property type="project" value="UniProtKB-KW"/>
</dbReference>
<dbReference type="PRINTS" id="PR01320">
    <property type="entry name" value="KIRCHANNEL"/>
</dbReference>